<evidence type="ECO:0000256" key="2">
    <source>
        <dbReference type="ARBA" id="ARBA00022475"/>
    </source>
</evidence>
<evidence type="ECO:0000256" key="5">
    <source>
        <dbReference type="ARBA" id="ARBA00023136"/>
    </source>
</evidence>
<dbReference type="OrthoDB" id="9812886at2"/>
<name>A0A1H3SVT3_9BACI</name>
<evidence type="ECO:0000313" key="8">
    <source>
        <dbReference type="EMBL" id="SDZ42054.1"/>
    </source>
</evidence>
<dbReference type="AlphaFoldDB" id="A0A1H3SVT3"/>
<dbReference type="Proteomes" id="UP000198935">
    <property type="component" value="Unassembled WGS sequence"/>
</dbReference>
<evidence type="ECO:0000256" key="3">
    <source>
        <dbReference type="ARBA" id="ARBA00022692"/>
    </source>
</evidence>
<keyword evidence="5 6" id="KW-0472">Membrane</keyword>
<keyword evidence="9" id="KW-1185">Reference proteome</keyword>
<dbReference type="STRING" id="1503961.SAMN05421736_11278"/>
<reference evidence="9" key="1">
    <citation type="submission" date="2016-10" db="EMBL/GenBank/DDBJ databases">
        <authorList>
            <person name="Varghese N."/>
            <person name="Submissions S."/>
        </authorList>
    </citation>
    <scope>NUCLEOTIDE SEQUENCE [LARGE SCALE GENOMIC DNA]</scope>
    <source>
        <strain evidence="9">SP</strain>
    </source>
</reference>
<dbReference type="Pfam" id="PF02687">
    <property type="entry name" value="FtsX"/>
    <property type="match status" value="1"/>
</dbReference>
<evidence type="ECO:0000256" key="4">
    <source>
        <dbReference type="ARBA" id="ARBA00022989"/>
    </source>
</evidence>
<evidence type="ECO:0000256" key="1">
    <source>
        <dbReference type="ARBA" id="ARBA00004651"/>
    </source>
</evidence>
<feature type="transmembrane region" description="Helical" evidence="6">
    <location>
        <begin position="20"/>
        <end position="45"/>
    </location>
</feature>
<dbReference type="GO" id="GO:0005886">
    <property type="term" value="C:plasma membrane"/>
    <property type="evidence" value="ECO:0007669"/>
    <property type="project" value="UniProtKB-SubCell"/>
</dbReference>
<dbReference type="InterPro" id="IPR003838">
    <property type="entry name" value="ABC3_permease_C"/>
</dbReference>
<proteinExistence type="predicted"/>
<feature type="transmembrane region" description="Helical" evidence="6">
    <location>
        <begin position="66"/>
        <end position="91"/>
    </location>
</feature>
<keyword evidence="2" id="KW-1003">Cell membrane</keyword>
<feature type="domain" description="ABC3 transporter permease C-terminal" evidence="7">
    <location>
        <begin position="24"/>
        <end position="91"/>
    </location>
</feature>
<evidence type="ECO:0000313" key="9">
    <source>
        <dbReference type="Proteomes" id="UP000198935"/>
    </source>
</evidence>
<keyword evidence="3 6" id="KW-0812">Transmembrane</keyword>
<dbReference type="EMBL" id="FNPI01000012">
    <property type="protein sequence ID" value="SDZ42054.1"/>
    <property type="molecule type" value="Genomic_DNA"/>
</dbReference>
<protein>
    <submittedName>
        <fullName evidence="8">Putative ABC transport system permease protein</fullName>
    </submittedName>
</protein>
<evidence type="ECO:0000256" key="6">
    <source>
        <dbReference type="SAM" id="Phobius"/>
    </source>
</evidence>
<gene>
    <name evidence="8" type="ORF">SAMN05421736_11278</name>
</gene>
<evidence type="ECO:0000259" key="7">
    <source>
        <dbReference type="Pfam" id="PF02687"/>
    </source>
</evidence>
<accession>A0A1H3SVT3</accession>
<keyword evidence="4 6" id="KW-1133">Transmembrane helix</keyword>
<sequence length="92" mass="9936">MTTDSESYNKIVGPVEGLKSISTTFMVIVLIFGGIIISFLSSIAIRERKYEISVLRAMGMKKHMVAPGLWSEMLLITCLCLVLGIGVGTLAA</sequence>
<comment type="subcellular location">
    <subcellularLocation>
        <location evidence="1">Cell membrane</location>
        <topology evidence="1">Multi-pass membrane protein</topology>
    </subcellularLocation>
</comment>
<organism evidence="8 9">
    <name type="scientific">Evansella caseinilytica</name>
    <dbReference type="NCBI Taxonomy" id="1503961"/>
    <lineage>
        <taxon>Bacteria</taxon>
        <taxon>Bacillati</taxon>
        <taxon>Bacillota</taxon>
        <taxon>Bacilli</taxon>
        <taxon>Bacillales</taxon>
        <taxon>Bacillaceae</taxon>
        <taxon>Evansella</taxon>
    </lineage>
</organism>